<dbReference type="InterPro" id="IPR029033">
    <property type="entry name" value="His_PPase_superfam"/>
</dbReference>
<accession>A0A8J4A3S8</accession>
<proteinExistence type="predicted"/>
<dbReference type="RefSeq" id="WP_203935066.1">
    <property type="nucleotide sequence ID" value="NZ_BOPH01000153.1"/>
</dbReference>
<feature type="binding site" evidence="2">
    <location>
        <begin position="12"/>
        <end position="19"/>
    </location>
    <ligand>
        <name>substrate</name>
    </ligand>
</feature>
<dbReference type="GO" id="GO:0016791">
    <property type="term" value="F:phosphatase activity"/>
    <property type="evidence" value="ECO:0007669"/>
    <property type="project" value="TreeGrafter"/>
</dbReference>
<dbReference type="InterPro" id="IPR013078">
    <property type="entry name" value="His_Pase_superF_clade-1"/>
</dbReference>
<dbReference type="CDD" id="cd07067">
    <property type="entry name" value="HP_PGM_like"/>
    <property type="match status" value="1"/>
</dbReference>
<organism evidence="3 4">
    <name type="scientific">Virgisporangium ochraceum</name>
    <dbReference type="NCBI Taxonomy" id="65505"/>
    <lineage>
        <taxon>Bacteria</taxon>
        <taxon>Bacillati</taxon>
        <taxon>Actinomycetota</taxon>
        <taxon>Actinomycetes</taxon>
        <taxon>Micromonosporales</taxon>
        <taxon>Micromonosporaceae</taxon>
        <taxon>Virgisporangium</taxon>
    </lineage>
</organism>
<dbReference type="SUPFAM" id="SSF53254">
    <property type="entry name" value="Phosphoglycerate mutase-like"/>
    <property type="match status" value="1"/>
</dbReference>
<dbReference type="PANTHER" id="PTHR48100">
    <property type="entry name" value="BROAD-SPECIFICITY PHOSPHATASE YOR283W-RELATED"/>
    <property type="match status" value="1"/>
</dbReference>
<feature type="binding site" evidence="2">
    <location>
        <position position="62"/>
    </location>
    <ligand>
        <name>substrate</name>
    </ligand>
</feature>
<dbReference type="SMART" id="SM00855">
    <property type="entry name" value="PGAM"/>
    <property type="match status" value="1"/>
</dbReference>
<evidence type="ECO:0000256" key="2">
    <source>
        <dbReference type="PIRSR" id="PIRSR613078-2"/>
    </source>
</evidence>
<dbReference type="Pfam" id="PF00300">
    <property type="entry name" value="His_Phos_1"/>
    <property type="match status" value="1"/>
</dbReference>
<dbReference type="PANTHER" id="PTHR48100:SF62">
    <property type="entry name" value="GLUCOSYL-3-PHOSPHOGLYCERATE PHOSPHATASE"/>
    <property type="match status" value="1"/>
</dbReference>
<dbReference type="EMBL" id="BOPH01000153">
    <property type="protein sequence ID" value="GIJ75302.1"/>
    <property type="molecule type" value="Genomic_DNA"/>
</dbReference>
<feature type="active site" description="Tele-phosphohistidine intermediate" evidence="1">
    <location>
        <position position="13"/>
    </location>
</feature>
<dbReference type="InterPro" id="IPR001345">
    <property type="entry name" value="PG/BPGM_mutase_AS"/>
</dbReference>
<dbReference type="InterPro" id="IPR050275">
    <property type="entry name" value="PGM_Phosphatase"/>
</dbReference>
<dbReference type="AlphaFoldDB" id="A0A8J4A3S8"/>
<name>A0A8J4A3S8_9ACTN</name>
<reference evidence="3" key="1">
    <citation type="submission" date="2021-01" db="EMBL/GenBank/DDBJ databases">
        <title>Whole genome shotgun sequence of Virgisporangium ochraceum NBRC 16418.</title>
        <authorList>
            <person name="Komaki H."/>
            <person name="Tamura T."/>
        </authorList>
    </citation>
    <scope>NUCLEOTIDE SEQUENCE</scope>
    <source>
        <strain evidence="3">NBRC 16418</strain>
    </source>
</reference>
<gene>
    <name evidence="3" type="ORF">Voc01_102190</name>
</gene>
<evidence type="ECO:0000313" key="4">
    <source>
        <dbReference type="Proteomes" id="UP000635606"/>
    </source>
</evidence>
<sequence length="212" mass="23412">MTKRSTRVVLWRHGQTAWNAEGRIQGQYDAKLDDTGRGQARVAARELALRQPVAIVSSDLSRCADTAAELAALTGLTPSYDVRLRERGFGDWETHTRAEVAVRWPLAFARWRRGEPIEAANVETTEAVGERVSAALVEIVEAYVGATVVVTTHGGAVRHAIEALLKWPHDMVYSIAPLDNCHWSELRHQPSRGWRLHSHNVGATATEPGPAR</sequence>
<feature type="binding site" evidence="2">
    <location>
        <begin position="112"/>
        <end position="113"/>
    </location>
    <ligand>
        <name>substrate</name>
    </ligand>
</feature>
<keyword evidence="4" id="KW-1185">Reference proteome</keyword>
<dbReference type="GO" id="GO:0005737">
    <property type="term" value="C:cytoplasm"/>
    <property type="evidence" value="ECO:0007669"/>
    <property type="project" value="TreeGrafter"/>
</dbReference>
<comment type="caution">
    <text evidence="3">The sequence shown here is derived from an EMBL/GenBank/DDBJ whole genome shotgun (WGS) entry which is preliminary data.</text>
</comment>
<dbReference type="Proteomes" id="UP000635606">
    <property type="component" value="Unassembled WGS sequence"/>
</dbReference>
<evidence type="ECO:0000313" key="3">
    <source>
        <dbReference type="EMBL" id="GIJ75302.1"/>
    </source>
</evidence>
<protein>
    <submittedName>
        <fullName evidence="3">Phosphoglycerate mutase</fullName>
    </submittedName>
</protein>
<feature type="active site" description="Proton donor/acceptor" evidence="1">
    <location>
        <position position="86"/>
    </location>
</feature>
<evidence type="ECO:0000256" key="1">
    <source>
        <dbReference type="PIRSR" id="PIRSR613078-1"/>
    </source>
</evidence>
<dbReference type="PROSITE" id="PS00175">
    <property type="entry name" value="PG_MUTASE"/>
    <property type="match status" value="1"/>
</dbReference>
<dbReference type="Gene3D" id="3.40.50.1240">
    <property type="entry name" value="Phosphoglycerate mutase-like"/>
    <property type="match status" value="1"/>
</dbReference>